<reference evidence="2 3" key="1">
    <citation type="journal article" date="2016" name="Sci. Rep.">
        <title>The Dendrobium catenatum Lindl. genome sequence provides insights into polysaccharide synthase, floral development and adaptive evolution.</title>
        <authorList>
            <person name="Zhang G.Q."/>
            <person name="Xu Q."/>
            <person name="Bian C."/>
            <person name="Tsai W.C."/>
            <person name="Yeh C.M."/>
            <person name="Liu K.W."/>
            <person name="Yoshida K."/>
            <person name="Zhang L.S."/>
            <person name="Chang S.B."/>
            <person name="Chen F."/>
            <person name="Shi Y."/>
            <person name="Su Y.Y."/>
            <person name="Zhang Y.Q."/>
            <person name="Chen L.J."/>
            <person name="Yin Y."/>
            <person name="Lin M."/>
            <person name="Huang H."/>
            <person name="Deng H."/>
            <person name="Wang Z.W."/>
            <person name="Zhu S.L."/>
            <person name="Zhao X."/>
            <person name="Deng C."/>
            <person name="Niu S.C."/>
            <person name="Huang J."/>
            <person name="Wang M."/>
            <person name="Liu G.H."/>
            <person name="Yang H.J."/>
            <person name="Xiao X.J."/>
            <person name="Hsiao Y.Y."/>
            <person name="Wu W.L."/>
            <person name="Chen Y.Y."/>
            <person name="Mitsuda N."/>
            <person name="Ohme-Takagi M."/>
            <person name="Luo Y.B."/>
            <person name="Van de Peer Y."/>
            <person name="Liu Z.J."/>
        </authorList>
    </citation>
    <scope>NUCLEOTIDE SEQUENCE [LARGE SCALE GENOMIC DNA]</scope>
    <source>
        <tissue evidence="2">The whole plant</tissue>
    </source>
</reference>
<evidence type="ECO:0000256" key="1">
    <source>
        <dbReference type="SAM" id="Phobius"/>
    </source>
</evidence>
<reference evidence="2 3" key="2">
    <citation type="journal article" date="2017" name="Nature">
        <title>The Apostasia genome and the evolution of orchids.</title>
        <authorList>
            <person name="Zhang G.Q."/>
            <person name="Liu K.W."/>
            <person name="Li Z."/>
            <person name="Lohaus R."/>
            <person name="Hsiao Y.Y."/>
            <person name="Niu S.C."/>
            <person name="Wang J.Y."/>
            <person name="Lin Y.C."/>
            <person name="Xu Q."/>
            <person name="Chen L.J."/>
            <person name="Yoshida K."/>
            <person name="Fujiwara S."/>
            <person name="Wang Z.W."/>
            <person name="Zhang Y.Q."/>
            <person name="Mitsuda N."/>
            <person name="Wang M."/>
            <person name="Liu G.H."/>
            <person name="Pecoraro L."/>
            <person name="Huang H.X."/>
            <person name="Xiao X.J."/>
            <person name="Lin M."/>
            <person name="Wu X.Y."/>
            <person name="Wu W.L."/>
            <person name="Chen Y.Y."/>
            <person name="Chang S.B."/>
            <person name="Sakamoto S."/>
            <person name="Ohme-Takagi M."/>
            <person name="Yagi M."/>
            <person name="Zeng S.J."/>
            <person name="Shen C.Y."/>
            <person name="Yeh C.M."/>
            <person name="Luo Y.B."/>
            <person name="Tsai W.C."/>
            <person name="Van de Peer Y."/>
            <person name="Liu Z.J."/>
        </authorList>
    </citation>
    <scope>NUCLEOTIDE SEQUENCE [LARGE SCALE GENOMIC DNA]</scope>
    <source>
        <tissue evidence="2">The whole plant</tissue>
    </source>
</reference>
<protein>
    <submittedName>
        <fullName evidence="2">Uncharacterized protein</fullName>
    </submittedName>
</protein>
<dbReference type="Proteomes" id="UP000233837">
    <property type="component" value="Unassembled WGS sequence"/>
</dbReference>
<evidence type="ECO:0000313" key="2">
    <source>
        <dbReference type="EMBL" id="PKU83525.1"/>
    </source>
</evidence>
<accession>A0A2I0X6I7</accession>
<name>A0A2I0X6I7_9ASPA</name>
<evidence type="ECO:0000313" key="3">
    <source>
        <dbReference type="Proteomes" id="UP000233837"/>
    </source>
</evidence>
<organism evidence="2 3">
    <name type="scientific">Dendrobium catenatum</name>
    <dbReference type="NCBI Taxonomy" id="906689"/>
    <lineage>
        <taxon>Eukaryota</taxon>
        <taxon>Viridiplantae</taxon>
        <taxon>Streptophyta</taxon>
        <taxon>Embryophyta</taxon>
        <taxon>Tracheophyta</taxon>
        <taxon>Spermatophyta</taxon>
        <taxon>Magnoliopsida</taxon>
        <taxon>Liliopsida</taxon>
        <taxon>Asparagales</taxon>
        <taxon>Orchidaceae</taxon>
        <taxon>Epidendroideae</taxon>
        <taxon>Malaxideae</taxon>
        <taxon>Dendrobiinae</taxon>
        <taxon>Dendrobium</taxon>
    </lineage>
</organism>
<keyword evidence="1" id="KW-0472">Membrane</keyword>
<sequence length="269" mass="29910">MCNLFPNAFGALFIAWRLRMEALPWLLLVGLLDVGKAICGLILCTLWLGNFWGMLVFFAWPYLAWVLGAGKVYSSLTFGILWLVYFGVVLMVVPSWAIFAKMAVNRYWVSSSVFYVFAKLDYRVVDVLSGYLADSVTTGSNSIAMVTPQSESNSWNCSMLKLVHQMGTKSLVAHLYDQYHLLVEDERYPHIFHVDKGETNNATEEASSNVLAQKSGGDNVLEREGYAVAVGSALELVDLEGRGNDAFNFCGQNFGLGLPRYTFLSSGKF</sequence>
<gene>
    <name evidence="2" type="ORF">MA16_Dca008212</name>
</gene>
<keyword evidence="3" id="KW-1185">Reference proteome</keyword>
<proteinExistence type="predicted"/>
<dbReference type="AlphaFoldDB" id="A0A2I0X6I7"/>
<feature type="transmembrane region" description="Helical" evidence="1">
    <location>
        <begin position="55"/>
        <end position="73"/>
    </location>
</feature>
<keyword evidence="1" id="KW-1133">Transmembrane helix</keyword>
<dbReference type="EMBL" id="KZ502094">
    <property type="protein sequence ID" value="PKU83525.1"/>
    <property type="molecule type" value="Genomic_DNA"/>
</dbReference>
<keyword evidence="1" id="KW-0812">Transmembrane</keyword>
<feature type="transmembrane region" description="Helical" evidence="1">
    <location>
        <begin position="79"/>
        <end position="99"/>
    </location>
</feature>
<feature type="transmembrane region" description="Helical" evidence="1">
    <location>
        <begin position="25"/>
        <end position="48"/>
    </location>
</feature>